<reference evidence="1 2" key="1">
    <citation type="submission" date="2023-09" db="EMBL/GenBank/DDBJ databases">
        <authorList>
            <person name="Rey-Velasco X."/>
        </authorList>
    </citation>
    <scope>NUCLEOTIDE SEQUENCE [LARGE SCALE GENOMIC DNA]</scope>
    <source>
        <strain evidence="1 2">W242</strain>
    </source>
</reference>
<evidence type="ECO:0000313" key="2">
    <source>
        <dbReference type="Proteomes" id="UP001254488"/>
    </source>
</evidence>
<sequence length="160" mass="18236">MKNLKLLIVLVILSACNQGKQRTEASTEIDTNANAKVADTVDNKNAIVINERMVLFLMPDSTEINEMQSKYVEEDFIEIISDMTWYPDMAGEQLDSLNIKNQYFDKDSIIIKHSDNSETVLKRKELDGDMVLIHPDKKPVITNSVDFDKAQTLSYFNSNN</sequence>
<dbReference type="EMBL" id="JAVRHZ010000001">
    <property type="protein sequence ID" value="MDT0555048.1"/>
    <property type="molecule type" value="Genomic_DNA"/>
</dbReference>
<evidence type="ECO:0008006" key="3">
    <source>
        <dbReference type="Google" id="ProtNLM"/>
    </source>
</evidence>
<dbReference type="PROSITE" id="PS51257">
    <property type="entry name" value="PROKAR_LIPOPROTEIN"/>
    <property type="match status" value="1"/>
</dbReference>
<protein>
    <recommendedName>
        <fullName evidence="3">Lipoprotein</fullName>
    </recommendedName>
</protein>
<comment type="caution">
    <text evidence="1">The sequence shown here is derived from an EMBL/GenBank/DDBJ whole genome shotgun (WGS) entry which is preliminary data.</text>
</comment>
<accession>A0ABU2YA35</accession>
<organism evidence="1 2">
    <name type="scientific">Patiriisocius hiemis</name>
    <dbReference type="NCBI Taxonomy" id="3075604"/>
    <lineage>
        <taxon>Bacteria</taxon>
        <taxon>Pseudomonadati</taxon>
        <taxon>Bacteroidota</taxon>
        <taxon>Flavobacteriia</taxon>
        <taxon>Flavobacteriales</taxon>
        <taxon>Flavobacteriaceae</taxon>
        <taxon>Patiriisocius</taxon>
    </lineage>
</organism>
<dbReference type="RefSeq" id="WP_311332000.1">
    <property type="nucleotide sequence ID" value="NZ_JAVRHZ010000001.1"/>
</dbReference>
<keyword evidence="2" id="KW-1185">Reference proteome</keyword>
<dbReference type="Proteomes" id="UP001254488">
    <property type="component" value="Unassembled WGS sequence"/>
</dbReference>
<evidence type="ECO:0000313" key="1">
    <source>
        <dbReference type="EMBL" id="MDT0555048.1"/>
    </source>
</evidence>
<proteinExistence type="predicted"/>
<name>A0ABU2YA35_9FLAO</name>
<gene>
    <name evidence="1" type="ORF">RM538_03470</name>
</gene>